<dbReference type="InterPro" id="IPR009071">
    <property type="entry name" value="HMG_box_dom"/>
</dbReference>
<proteinExistence type="inferred from homology"/>
<dbReference type="SMART" id="SM00398">
    <property type="entry name" value="HMG"/>
    <property type="match status" value="1"/>
</dbReference>
<protein>
    <submittedName>
        <fullName evidence="8">High mobility group B2-like</fullName>
    </submittedName>
</protein>
<evidence type="ECO:0000256" key="3">
    <source>
        <dbReference type="ARBA" id="ARBA00023125"/>
    </source>
</evidence>
<dbReference type="PANTHER" id="PTHR48112">
    <property type="entry name" value="HIGH MOBILITY GROUP PROTEIN DSP1"/>
    <property type="match status" value="1"/>
</dbReference>
<evidence type="ECO:0000256" key="4">
    <source>
        <dbReference type="ARBA" id="ARBA00023242"/>
    </source>
</evidence>
<gene>
    <name evidence="8" type="ORF">BpHYR1_052816</name>
</gene>
<evidence type="ECO:0000313" key="9">
    <source>
        <dbReference type="Proteomes" id="UP000276133"/>
    </source>
</evidence>
<keyword evidence="3 5" id="KW-0238">DNA-binding</keyword>
<evidence type="ECO:0000256" key="2">
    <source>
        <dbReference type="ARBA" id="ARBA00008774"/>
    </source>
</evidence>
<dbReference type="EMBL" id="REGN01000716">
    <property type="protein sequence ID" value="RNA39690.1"/>
    <property type="molecule type" value="Genomic_DNA"/>
</dbReference>
<dbReference type="Pfam" id="PF00505">
    <property type="entry name" value="HMG_box"/>
    <property type="match status" value="1"/>
</dbReference>
<dbReference type="STRING" id="10195.A0A3M7SVT2"/>
<dbReference type="OrthoDB" id="1919336at2759"/>
<keyword evidence="4 5" id="KW-0539">Nucleus</keyword>
<evidence type="ECO:0000256" key="5">
    <source>
        <dbReference type="PROSITE-ProRule" id="PRU00267"/>
    </source>
</evidence>
<name>A0A3M7SVT2_BRAPC</name>
<dbReference type="PANTHER" id="PTHR48112:SF32">
    <property type="entry name" value="HIGH MOBILITY GROUP PROTEIN B3"/>
    <property type="match status" value="1"/>
</dbReference>
<dbReference type="Gene3D" id="1.10.30.10">
    <property type="entry name" value="High mobility group box domain"/>
    <property type="match status" value="1"/>
</dbReference>
<dbReference type="InterPro" id="IPR050342">
    <property type="entry name" value="HMGB"/>
</dbReference>
<keyword evidence="9" id="KW-1185">Reference proteome</keyword>
<dbReference type="AlphaFoldDB" id="A0A3M7SVT2"/>
<dbReference type="PRINTS" id="PR00886">
    <property type="entry name" value="HIGHMOBLTY12"/>
</dbReference>
<evidence type="ECO:0000256" key="1">
    <source>
        <dbReference type="ARBA" id="ARBA00004123"/>
    </source>
</evidence>
<dbReference type="Proteomes" id="UP000276133">
    <property type="component" value="Unassembled WGS sequence"/>
</dbReference>
<feature type="domain" description="HMG box" evidence="7">
    <location>
        <begin position="50"/>
        <end position="108"/>
    </location>
</feature>
<evidence type="ECO:0000259" key="7">
    <source>
        <dbReference type="PROSITE" id="PS50118"/>
    </source>
</evidence>
<feature type="compositionally biased region" description="Basic and acidic residues" evidence="6">
    <location>
        <begin position="17"/>
        <end position="27"/>
    </location>
</feature>
<feature type="non-terminal residue" evidence="8">
    <location>
        <position position="108"/>
    </location>
</feature>
<feature type="region of interest" description="Disordered" evidence="6">
    <location>
        <begin position="17"/>
        <end position="47"/>
    </location>
</feature>
<comment type="similarity">
    <text evidence="2">Belongs to the HMGB family.</text>
</comment>
<evidence type="ECO:0000313" key="8">
    <source>
        <dbReference type="EMBL" id="RNA39690.1"/>
    </source>
</evidence>
<dbReference type="InterPro" id="IPR036910">
    <property type="entry name" value="HMG_box_dom_sf"/>
</dbReference>
<accession>A0A3M7SVT2</accession>
<dbReference type="GO" id="GO:0003677">
    <property type="term" value="F:DNA binding"/>
    <property type="evidence" value="ECO:0007669"/>
    <property type="project" value="UniProtKB-UniRule"/>
</dbReference>
<comment type="subcellular location">
    <subcellularLocation>
        <location evidence="1">Nucleus</location>
    </subcellularLocation>
</comment>
<organism evidence="8 9">
    <name type="scientific">Brachionus plicatilis</name>
    <name type="common">Marine rotifer</name>
    <name type="synonym">Brachionus muelleri</name>
    <dbReference type="NCBI Taxonomy" id="10195"/>
    <lineage>
        <taxon>Eukaryota</taxon>
        <taxon>Metazoa</taxon>
        <taxon>Spiralia</taxon>
        <taxon>Gnathifera</taxon>
        <taxon>Rotifera</taxon>
        <taxon>Eurotatoria</taxon>
        <taxon>Monogononta</taxon>
        <taxon>Pseudotrocha</taxon>
        <taxon>Ploima</taxon>
        <taxon>Brachionidae</taxon>
        <taxon>Brachionus</taxon>
    </lineage>
</organism>
<dbReference type="SUPFAM" id="SSF47095">
    <property type="entry name" value="HMG-box"/>
    <property type="match status" value="1"/>
</dbReference>
<feature type="non-terminal residue" evidence="8">
    <location>
        <position position="1"/>
    </location>
</feature>
<reference evidence="8 9" key="1">
    <citation type="journal article" date="2018" name="Sci. Rep.">
        <title>Genomic signatures of local adaptation to the degree of environmental predictability in rotifers.</title>
        <authorList>
            <person name="Franch-Gras L."/>
            <person name="Hahn C."/>
            <person name="Garcia-Roger E.M."/>
            <person name="Carmona M.J."/>
            <person name="Serra M."/>
            <person name="Gomez A."/>
        </authorList>
    </citation>
    <scope>NUCLEOTIDE SEQUENCE [LARGE SCALE GENOMIC DNA]</scope>
    <source>
        <strain evidence="8">HYR1</strain>
    </source>
</reference>
<dbReference type="PROSITE" id="PS50118">
    <property type="entry name" value="HMG_BOX_2"/>
    <property type="match status" value="1"/>
</dbReference>
<comment type="caution">
    <text evidence="8">The sequence shown here is derived from an EMBL/GenBank/DDBJ whole genome shotgun (WGS) entry which is preliminary data.</text>
</comment>
<evidence type="ECO:0000256" key="6">
    <source>
        <dbReference type="SAM" id="MobiDB-lite"/>
    </source>
</evidence>
<feature type="DNA-binding region" description="HMG box" evidence="5">
    <location>
        <begin position="50"/>
        <end position="108"/>
    </location>
</feature>
<dbReference type="GO" id="GO:0005634">
    <property type="term" value="C:nucleus"/>
    <property type="evidence" value="ECO:0007669"/>
    <property type="project" value="UniProtKB-SubCell"/>
</dbReference>
<sequence>KCAERWKQMNEPEKKCFADTDEKDKEMASYAPPTEAGGRRKKKKKDLNAQKRPLSAFFLFCADEHFNVTAQYPQYSVGEAAKALGERWNKVPAELKVQYEAKEALDKT</sequence>